<evidence type="ECO:0000256" key="2">
    <source>
        <dbReference type="SAM" id="MobiDB-lite"/>
    </source>
</evidence>
<dbReference type="OrthoDB" id="3532430at2759"/>
<feature type="region of interest" description="Disordered" evidence="2">
    <location>
        <begin position="23"/>
        <end position="101"/>
    </location>
</feature>
<organism evidence="3 4">
    <name type="scientific">Hapsidospora chrysogenum (strain ATCC 11550 / CBS 779.69 / DSM 880 / IAM 14645 / JCM 23072 / IMI 49137)</name>
    <name type="common">Acremonium chrysogenum</name>
    <dbReference type="NCBI Taxonomy" id="857340"/>
    <lineage>
        <taxon>Eukaryota</taxon>
        <taxon>Fungi</taxon>
        <taxon>Dikarya</taxon>
        <taxon>Ascomycota</taxon>
        <taxon>Pezizomycotina</taxon>
        <taxon>Sordariomycetes</taxon>
        <taxon>Hypocreomycetidae</taxon>
        <taxon>Hypocreales</taxon>
        <taxon>Bionectriaceae</taxon>
        <taxon>Hapsidospora</taxon>
    </lineage>
</organism>
<feature type="coiled-coil region" evidence="1">
    <location>
        <begin position="172"/>
        <end position="199"/>
    </location>
</feature>
<comment type="caution">
    <text evidence="3">The sequence shown here is derived from an EMBL/GenBank/DDBJ whole genome shotgun (WGS) entry which is preliminary data.</text>
</comment>
<keyword evidence="1" id="KW-0175">Coiled coil</keyword>
<sequence>MEPDSNLPLALRRERRSNFGVRVKTDPDTLPEIKTPRRGSRKRRVRFSDPGPSNTGLTPMIRRTTLATTPSRRRASTPCHQARPSGPEVLDSSPPQRANGDQCLRHVLDGRVERRLRRAALRTALDKLDAKHQRSSDHARSQINQLRAELRARDREIYELHNATIVVDTDRVWELEQQVDRLQRELQDAQDRHQREATTFVDWTMAARDPFEDREHTEMDDRYDGEDEDEDMFGEATVAQLACSTPTRARASFPTPPATSPLMLPGPRTPSSPSHRHTTDMLPTPTSAPMHAGVQACLPDPEQQVRQAELESLQRETKKLSATLESYKQLMSRLNQRLPGLPSAEDDEGHQAPPSAEEAVERQVESVLQSLSDRTSTLSALKDSISCLGFPGKDVSEMLTSLSTAFRTARLELEYLTPGEITLPLTSHGAEVLDLVLVQLRDLARRVKEGDDAVDEYHAIELNLRQQLDARVSAMDDLRADLTKAEIIHSDKDTRIRELEVANDRLKGAVEGYVRDMAELERLVERMEKDASDKDATLAERQGTITSLETQLSEATARASELKDELEVAQACRKKHLAAVNRRSGEALALRDARVAELRGEIDRLNGALREAHERIRKLRVDNGGIEDENRSLRAAVEGMKRELQRVMRISEELLEERTQGSTADDLGVEDASGDGSVVSGGLLSGRLARRSSRGKRKRRRYDSGLGFLDEDEVDV</sequence>
<keyword evidence="4" id="KW-1185">Reference proteome</keyword>
<feature type="region of interest" description="Disordered" evidence="2">
    <location>
        <begin position="338"/>
        <end position="358"/>
    </location>
</feature>
<dbReference type="PANTHER" id="PTHR32114">
    <property type="entry name" value="ABC TRANSPORTER ABCH.3"/>
    <property type="match status" value="1"/>
</dbReference>
<dbReference type="EMBL" id="JPKY01000024">
    <property type="protein sequence ID" value="KFH46016.1"/>
    <property type="molecule type" value="Genomic_DNA"/>
</dbReference>
<proteinExistence type="predicted"/>
<protein>
    <submittedName>
        <fullName evidence="3">Uncharacterized protein</fullName>
    </submittedName>
</protein>
<feature type="coiled-coil region" evidence="1">
    <location>
        <begin position="503"/>
        <end position="657"/>
    </location>
</feature>
<dbReference type="STRING" id="857340.A0A086T9I4"/>
<name>A0A086T9I4_HAPC1</name>
<feature type="compositionally biased region" description="Basic residues" evidence="2">
    <location>
        <begin position="36"/>
        <end position="45"/>
    </location>
</feature>
<feature type="coiled-coil region" evidence="1">
    <location>
        <begin position="310"/>
        <end position="337"/>
    </location>
</feature>
<dbReference type="PANTHER" id="PTHR32114:SF2">
    <property type="entry name" value="ABC TRANSPORTER ABCH.3"/>
    <property type="match status" value="1"/>
</dbReference>
<evidence type="ECO:0000313" key="3">
    <source>
        <dbReference type="EMBL" id="KFH46016.1"/>
    </source>
</evidence>
<evidence type="ECO:0000256" key="1">
    <source>
        <dbReference type="SAM" id="Coils"/>
    </source>
</evidence>
<feature type="region of interest" description="Disordered" evidence="2">
    <location>
        <begin position="657"/>
        <end position="682"/>
    </location>
</feature>
<dbReference type="AlphaFoldDB" id="A0A086T9I4"/>
<evidence type="ECO:0000313" key="4">
    <source>
        <dbReference type="Proteomes" id="UP000029964"/>
    </source>
</evidence>
<gene>
    <name evidence="3" type="ORF">ACRE_031500</name>
</gene>
<reference evidence="4" key="1">
    <citation type="journal article" date="2014" name="Genome Announc.">
        <title>Genome sequence and annotation of Acremonium chrysogenum, producer of the beta-lactam antibiotic cephalosporin C.</title>
        <authorList>
            <person name="Terfehr D."/>
            <person name="Dahlmann T.A."/>
            <person name="Specht T."/>
            <person name="Zadra I."/>
            <person name="Kuernsteiner H."/>
            <person name="Kueck U."/>
        </authorList>
    </citation>
    <scope>NUCLEOTIDE SEQUENCE [LARGE SCALE GENOMIC DNA]</scope>
    <source>
        <strain evidence="4">ATCC 11550 / CBS 779.69 / DSM 880 / IAM 14645 / JCM 23072 / IMI 49137</strain>
    </source>
</reference>
<feature type="region of interest" description="Disordered" evidence="2">
    <location>
        <begin position="247"/>
        <end position="294"/>
    </location>
</feature>
<accession>A0A086T9I4</accession>
<dbReference type="Gene3D" id="1.10.287.1490">
    <property type="match status" value="1"/>
</dbReference>
<dbReference type="HOGENOM" id="CLU_024110_0_0_1"/>
<dbReference type="Proteomes" id="UP000029964">
    <property type="component" value="Unassembled WGS sequence"/>
</dbReference>